<accession>A0A1Y0B4M4</accession>
<dbReference type="EMBL" id="KY774314">
    <property type="protein sequence ID" value="ART32362.1"/>
    <property type="molecule type" value="Genomic_DNA"/>
</dbReference>
<proteinExistence type="predicted"/>
<name>A0A1Y0B4M4_9LAMI</name>
<sequence length="42" mass="4816">MITIVEDFSRATWVYLIHSKIETSSLRKHSYFSSQPGSRSGL</sequence>
<dbReference type="AlphaFoldDB" id="A0A1Y0B4M4"/>
<organism evidence="1">
    <name type="scientific">Utricularia reniformis</name>
    <dbReference type="NCBI Taxonomy" id="192314"/>
    <lineage>
        <taxon>Eukaryota</taxon>
        <taxon>Viridiplantae</taxon>
        <taxon>Streptophyta</taxon>
        <taxon>Embryophyta</taxon>
        <taxon>Tracheophyta</taxon>
        <taxon>Spermatophyta</taxon>
        <taxon>Magnoliopsida</taxon>
        <taxon>eudicotyledons</taxon>
        <taxon>Gunneridae</taxon>
        <taxon>Pentapetalae</taxon>
        <taxon>asterids</taxon>
        <taxon>lamiids</taxon>
        <taxon>Lamiales</taxon>
        <taxon>Lentibulariaceae</taxon>
        <taxon>Utricularia</taxon>
    </lineage>
</organism>
<evidence type="ECO:0000313" key="1">
    <source>
        <dbReference type="EMBL" id="ART32362.1"/>
    </source>
</evidence>
<gene>
    <name evidence="1" type="ORF">AEK19_MT2216</name>
</gene>
<geneLocation type="mitochondrion" evidence="1"/>
<protein>
    <submittedName>
        <fullName evidence="1">Uncharacterized protein</fullName>
    </submittedName>
</protein>
<reference evidence="1" key="1">
    <citation type="submission" date="2017-03" db="EMBL/GenBank/DDBJ databases">
        <title>The mitochondrial genome of the carnivorous plant Utricularia reniformis (Lentibulariaceae): structure, comparative analysis and evolutionary landmarks.</title>
        <authorList>
            <person name="Silva S.R."/>
            <person name="Alvarenga D.O."/>
            <person name="Michael T.P."/>
            <person name="Miranda V.F.O."/>
            <person name="Varani A.M."/>
        </authorList>
    </citation>
    <scope>NUCLEOTIDE SEQUENCE</scope>
</reference>
<keyword evidence="1" id="KW-0496">Mitochondrion</keyword>